<sequence length="783" mass="90873">MTRAAKCFAIDYSGSTWNDDFYHSNVRTILNSKYQEGDEIIIWDTSSKFISKMDYMRINREKDGNGGTNPKCLFDTIFKKYDEVDYNELILISDGQIWDSEVKDLDIAIQKNLNRFKCRYYEIYLLGNEANLSVSCPFTRFNANEFNCKYDSLERALVARLLGTDGDKELRKSIILMHKRIKINNTNKSENKNEIIDELIMKDKNYDEAMKEVVHCFSSVLKGDFQSRINLLIRMCDGGLKQIFDADKLQTFREYTADDTSVNEVENIQNLNVESSIQNCEWKCPISIDNEIDPMILITIDENENSQTSSSNDFTPLLVGFDKVVTEKIINCPLTALHIPEFIEKLKSCIDHAISLKNYRASLSSSNPIRRSPFTRRKIIGAIPLGENQEHVDASNWTLMKLITGGKNLGDKNLWFFIIYLMIKNGEIPYLKDIEAFIEAQVIYRFSTYKTSISLSGLSNLPQTKVFYPTAAWSCLISPFLIPKISPKSNLFFVHLIHYKELLQILKLFDLQLPDQFQSFANRIEVLSHLLNYFKKNIKLLDVYKNGLKYPTILVNVDEDSPMKSGGICGEIYIPIDGEVTDEKRLKLIQKLSNFCYNAVRDGKIKMNELEWLFEFIDVQKNLTDMNVESLINGYKENDSNNNITGTGLDFWKEWDENVEKFKNVKISMNTCRPFYQVQPGITWMDELGKIINPSGPILSFDKYFGNFVDTYHKYPTKDEYILFLYRRVCLGNDTNSTLPKNIEKFTEQVFNRYQAVMEAYTPDEFNYRFQQNASIIQRKLNE</sequence>
<accession>A0A1Y2DRQ3</accession>
<keyword evidence="2" id="KW-1185">Reference proteome</keyword>
<dbReference type="Proteomes" id="UP000193920">
    <property type="component" value="Unassembled WGS sequence"/>
</dbReference>
<name>A0A1Y2DRQ3_9FUNG</name>
<gene>
    <name evidence="1" type="ORF">LY90DRAFT_668509</name>
</gene>
<protein>
    <submittedName>
        <fullName evidence="1">Uncharacterized protein</fullName>
    </submittedName>
</protein>
<proteinExistence type="predicted"/>
<dbReference type="AlphaFoldDB" id="A0A1Y2DRQ3"/>
<dbReference type="OrthoDB" id="8120898at2759"/>
<comment type="caution">
    <text evidence="1">The sequence shown here is derived from an EMBL/GenBank/DDBJ whole genome shotgun (WGS) entry which is preliminary data.</text>
</comment>
<reference evidence="1 2" key="1">
    <citation type="submission" date="2016-08" db="EMBL/GenBank/DDBJ databases">
        <title>A Parts List for Fungal Cellulosomes Revealed by Comparative Genomics.</title>
        <authorList>
            <consortium name="DOE Joint Genome Institute"/>
            <person name="Haitjema C.H."/>
            <person name="Gilmore S.P."/>
            <person name="Henske J.K."/>
            <person name="Solomon K.V."/>
            <person name="De Groot R."/>
            <person name="Kuo A."/>
            <person name="Mondo S.J."/>
            <person name="Salamov A.A."/>
            <person name="Labutti K."/>
            <person name="Zhao Z."/>
            <person name="Chiniquy J."/>
            <person name="Barry K."/>
            <person name="Brewer H.M."/>
            <person name="Purvine S.O."/>
            <person name="Wright A.T."/>
            <person name="Boxma B."/>
            <person name="Van Alen T."/>
            <person name="Hackstein J.H."/>
            <person name="Baker S.E."/>
            <person name="Grigoriev I.V."/>
            <person name="O'Malley M.A."/>
        </authorList>
    </citation>
    <scope>NUCLEOTIDE SEQUENCE [LARGE SCALE GENOMIC DNA]</scope>
    <source>
        <strain evidence="1 2">G1</strain>
    </source>
</reference>
<evidence type="ECO:0000313" key="2">
    <source>
        <dbReference type="Proteomes" id="UP000193920"/>
    </source>
</evidence>
<dbReference type="EMBL" id="MCOG01000059">
    <property type="protein sequence ID" value="ORY61869.1"/>
    <property type="molecule type" value="Genomic_DNA"/>
</dbReference>
<organism evidence="1 2">
    <name type="scientific">Neocallimastix californiae</name>
    <dbReference type="NCBI Taxonomy" id="1754190"/>
    <lineage>
        <taxon>Eukaryota</taxon>
        <taxon>Fungi</taxon>
        <taxon>Fungi incertae sedis</taxon>
        <taxon>Chytridiomycota</taxon>
        <taxon>Chytridiomycota incertae sedis</taxon>
        <taxon>Neocallimastigomycetes</taxon>
        <taxon>Neocallimastigales</taxon>
        <taxon>Neocallimastigaceae</taxon>
        <taxon>Neocallimastix</taxon>
    </lineage>
</organism>
<evidence type="ECO:0000313" key="1">
    <source>
        <dbReference type="EMBL" id="ORY61869.1"/>
    </source>
</evidence>